<feature type="compositionally biased region" description="Pro residues" evidence="4">
    <location>
        <begin position="368"/>
        <end position="377"/>
    </location>
</feature>
<evidence type="ECO:0000313" key="6">
    <source>
        <dbReference type="EMBL" id="CAD0089543.1"/>
    </source>
</evidence>
<evidence type="ECO:0000259" key="5">
    <source>
        <dbReference type="PROSITE" id="PS50023"/>
    </source>
</evidence>
<dbReference type="EMBL" id="CAIJEO010000003">
    <property type="protein sequence ID" value="CAD0089543.1"/>
    <property type="molecule type" value="Genomic_DNA"/>
</dbReference>
<proteinExistence type="predicted"/>
<protein>
    <recommendedName>
        <fullName evidence="5">LIM zinc-binding domain-containing protein</fullName>
    </recommendedName>
</protein>
<sequence>METERPLSILPSIKCSDCGAEIQISAMGEHVCTPTQKEDEASQKPRSPIASPATSPSTERQPSSLPPVKQSSNRAPSKPNRTPLPRIDPSVAKMLSPDGSHSSGRRSPLTPHTGRPFRPGGMRSATSPIPRLPREPSQELTGNMDCAFPPFPTARSKSAARAKSPVADAYYAPRSPMGTGGANVVRKLDTIAPGPFNAPVRSTSRSPSASAGVQAPPAITIDQPPVERAASPVYRSASPVSYERPASPPARSASPPQAPASPSLSSASTSPGGTNREGRPIPQRPVRPEPLDGFLAMLKSESEAAGQQLSNMTIRSNTFPLPPSKPKSPELKPVVRSPSAPPARQRRPTISAPSQSAPSDSLPTISTTPPPALPPMPTIETAMAPALPPLPSTADVQKHAHPVVHAPSDSASSASSTRSFKSDISPPVSASSSVSMLSSTLVTFEERLDSPTEKMDRFPLNPLRASHDADLPESPVVPGFLPKRPQSPMSTTSTPMASPPTEHGFSSRPTSSKRPGTSSKHICRGCSEPIQGKSVKAADGRLTGRYHKHCFVCKTCKSAFATADFYVIDNNPYCEHHYHELNNSLCVHCDRGIEGPYLETQQAQKFHPSCFTCIDCHKPLSDDYFEIAGKVYCEQHAFASVQRQEGLGPKRNMERRTTRFMVM</sequence>
<dbReference type="CDD" id="cd08368">
    <property type="entry name" value="LIM"/>
    <property type="match status" value="1"/>
</dbReference>
<dbReference type="GO" id="GO:0046872">
    <property type="term" value="F:metal ion binding"/>
    <property type="evidence" value="ECO:0007669"/>
    <property type="project" value="UniProtKB-KW"/>
</dbReference>
<dbReference type="Gene3D" id="2.10.110.10">
    <property type="entry name" value="Cysteine Rich Protein"/>
    <property type="match status" value="2"/>
</dbReference>
<dbReference type="Proteomes" id="UP000714618">
    <property type="component" value="Unassembled WGS sequence"/>
</dbReference>
<evidence type="ECO:0000313" key="7">
    <source>
        <dbReference type="Proteomes" id="UP000714618"/>
    </source>
</evidence>
<keyword evidence="7" id="KW-1185">Reference proteome</keyword>
<keyword evidence="3" id="KW-0440">LIM domain</keyword>
<feature type="compositionally biased region" description="Polar residues" evidence="4">
    <location>
        <begin position="200"/>
        <end position="211"/>
    </location>
</feature>
<feature type="region of interest" description="Disordered" evidence="4">
    <location>
        <begin position="464"/>
        <end position="521"/>
    </location>
</feature>
<reference evidence="6" key="1">
    <citation type="submission" date="2020-06" db="EMBL/GenBank/DDBJ databases">
        <authorList>
            <person name="Onetto C."/>
        </authorList>
    </citation>
    <scope>NUCLEOTIDE SEQUENCE</scope>
</reference>
<feature type="compositionally biased region" description="Polar residues" evidence="4">
    <location>
        <begin position="507"/>
        <end position="520"/>
    </location>
</feature>
<feature type="compositionally biased region" description="Low complexity" evidence="4">
    <location>
        <begin position="487"/>
        <end position="501"/>
    </location>
</feature>
<dbReference type="OrthoDB" id="1112565at2759"/>
<feature type="compositionally biased region" description="Low complexity" evidence="4">
    <location>
        <begin position="249"/>
        <end position="271"/>
    </location>
</feature>
<feature type="compositionally biased region" description="Low complexity" evidence="4">
    <location>
        <begin position="406"/>
        <end position="436"/>
    </location>
</feature>
<keyword evidence="2 3" id="KW-0862">Zinc</keyword>
<dbReference type="CDD" id="cd09397">
    <property type="entry name" value="LIM1_UF1"/>
    <property type="match status" value="1"/>
</dbReference>
<dbReference type="PANTHER" id="PTHR24216">
    <property type="entry name" value="PAXILLIN-RELATED"/>
    <property type="match status" value="1"/>
</dbReference>
<feature type="region of interest" description="Disordered" evidence="4">
    <location>
        <begin position="29"/>
        <end position="436"/>
    </location>
</feature>
<evidence type="ECO:0000256" key="3">
    <source>
        <dbReference type="PROSITE-ProRule" id="PRU00125"/>
    </source>
</evidence>
<evidence type="ECO:0000256" key="2">
    <source>
        <dbReference type="ARBA" id="ARBA00022833"/>
    </source>
</evidence>
<evidence type="ECO:0000256" key="1">
    <source>
        <dbReference type="ARBA" id="ARBA00022723"/>
    </source>
</evidence>
<feature type="domain" description="LIM zinc-binding" evidence="5">
    <location>
        <begin position="585"/>
        <end position="643"/>
    </location>
</feature>
<feature type="compositionally biased region" description="Low complexity" evidence="4">
    <location>
        <begin position="358"/>
        <end position="367"/>
    </location>
</feature>
<dbReference type="InterPro" id="IPR001781">
    <property type="entry name" value="Znf_LIM"/>
</dbReference>
<evidence type="ECO:0000256" key="4">
    <source>
        <dbReference type="SAM" id="MobiDB-lite"/>
    </source>
</evidence>
<dbReference type="AlphaFoldDB" id="A0A9N8JQS2"/>
<dbReference type="Pfam" id="PF00412">
    <property type="entry name" value="LIM"/>
    <property type="match status" value="2"/>
</dbReference>
<dbReference type="PROSITE" id="PS00478">
    <property type="entry name" value="LIM_DOMAIN_1"/>
    <property type="match status" value="1"/>
</dbReference>
<dbReference type="GO" id="GO:0030695">
    <property type="term" value="F:GTPase regulator activity"/>
    <property type="evidence" value="ECO:0007669"/>
    <property type="project" value="UniProtKB-ARBA"/>
</dbReference>
<dbReference type="SMART" id="SM00132">
    <property type="entry name" value="LIM"/>
    <property type="match status" value="2"/>
</dbReference>
<organism evidence="6 7">
    <name type="scientific">Aureobasidium mustum</name>
    <dbReference type="NCBI Taxonomy" id="2773714"/>
    <lineage>
        <taxon>Eukaryota</taxon>
        <taxon>Fungi</taxon>
        <taxon>Dikarya</taxon>
        <taxon>Ascomycota</taxon>
        <taxon>Pezizomycotina</taxon>
        <taxon>Dothideomycetes</taxon>
        <taxon>Dothideomycetidae</taxon>
        <taxon>Dothideales</taxon>
        <taxon>Saccotheciaceae</taxon>
        <taxon>Aureobasidium</taxon>
    </lineage>
</organism>
<feature type="compositionally biased region" description="Polar residues" evidence="4">
    <location>
        <begin position="305"/>
        <end position="319"/>
    </location>
</feature>
<feature type="compositionally biased region" description="Low complexity" evidence="4">
    <location>
        <begin position="154"/>
        <end position="164"/>
    </location>
</feature>
<comment type="caution">
    <text evidence="6">The sequence shown here is derived from an EMBL/GenBank/DDBJ whole genome shotgun (WGS) entry which is preliminary data.</text>
</comment>
<name>A0A9N8JQS2_9PEZI</name>
<keyword evidence="1 3" id="KW-0479">Metal-binding</keyword>
<dbReference type="SUPFAM" id="SSF57716">
    <property type="entry name" value="Glucocorticoid receptor-like (DNA-binding domain)"/>
    <property type="match status" value="1"/>
</dbReference>
<dbReference type="PANTHER" id="PTHR24216:SF65">
    <property type="entry name" value="PAXILLIN-LIKE PROTEIN 1"/>
    <property type="match status" value="1"/>
</dbReference>
<feature type="compositionally biased region" description="Low complexity" evidence="4">
    <location>
        <begin position="45"/>
        <end position="58"/>
    </location>
</feature>
<dbReference type="PROSITE" id="PS50023">
    <property type="entry name" value="LIM_DOMAIN_2"/>
    <property type="match status" value="2"/>
</dbReference>
<accession>A0A9N8JQS2</accession>
<gene>
    <name evidence="6" type="ORF">AWRI4233_LOCUS2370</name>
</gene>
<feature type="compositionally biased region" description="Polar residues" evidence="4">
    <location>
        <begin position="59"/>
        <end position="75"/>
    </location>
</feature>
<feature type="domain" description="LIM zinc-binding" evidence="5">
    <location>
        <begin position="521"/>
        <end position="584"/>
    </location>
</feature>